<dbReference type="CDD" id="cd03443">
    <property type="entry name" value="PaaI_thioesterase"/>
    <property type="match status" value="1"/>
</dbReference>
<evidence type="ECO:0000313" key="4">
    <source>
        <dbReference type="Proteomes" id="UP000030151"/>
    </source>
</evidence>
<dbReference type="InterPro" id="IPR029069">
    <property type="entry name" value="HotDog_dom_sf"/>
</dbReference>
<gene>
    <name evidence="3" type="ORF">X797_005835</name>
</gene>
<name>A0A0A1UU02_9HYPO</name>
<feature type="region of interest" description="Disordered" evidence="1">
    <location>
        <begin position="33"/>
        <end position="79"/>
    </location>
</feature>
<organism evidence="3 4">
    <name type="scientific">Metarhizium robertsii</name>
    <dbReference type="NCBI Taxonomy" id="568076"/>
    <lineage>
        <taxon>Eukaryota</taxon>
        <taxon>Fungi</taxon>
        <taxon>Dikarya</taxon>
        <taxon>Ascomycota</taxon>
        <taxon>Pezizomycotina</taxon>
        <taxon>Sordariomycetes</taxon>
        <taxon>Hypocreomycetidae</taxon>
        <taxon>Hypocreales</taxon>
        <taxon>Clavicipitaceae</taxon>
        <taxon>Metarhizium</taxon>
    </lineage>
</organism>
<dbReference type="SUPFAM" id="SSF54637">
    <property type="entry name" value="Thioesterase/thiol ester dehydrase-isomerase"/>
    <property type="match status" value="1"/>
</dbReference>
<dbReference type="AlphaFoldDB" id="A0A0A1UU02"/>
<evidence type="ECO:0000256" key="1">
    <source>
        <dbReference type="SAM" id="MobiDB-lite"/>
    </source>
</evidence>
<dbReference type="PANTHER" id="PTHR47260:SF2">
    <property type="entry name" value="THIOESTERASE DOMAIN-CONTAINING PROTEIN-RELATED"/>
    <property type="match status" value="1"/>
</dbReference>
<evidence type="ECO:0000259" key="2">
    <source>
        <dbReference type="Pfam" id="PF03061"/>
    </source>
</evidence>
<dbReference type="EMBL" id="JELW01000010">
    <property type="protein sequence ID" value="EXV00822.1"/>
    <property type="molecule type" value="Genomic_DNA"/>
</dbReference>
<dbReference type="InterPro" id="IPR052061">
    <property type="entry name" value="PTE-AB_protein"/>
</dbReference>
<accession>A0A0A1UU02</accession>
<reference evidence="3 4" key="1">
    <citation type="submission" date="2014-02" db="EMBL/GenBank/DDBJ databases">
        <title>The genome sequence of the entomopathogenic fungus Metarhizium robertsii ARSEF 2575.</title>
        <authorList>
            <person name="Giuliano Garisto Donzelli B."/>
            <person name="Roe B.A."/>
            <person name="Macmil S.L."/>
            <person name="Krasnoff S.B."/>
            <person name="Gibson D.M."/>
        </authorList>
    </citation>
    <scope>NUCLEOTIDE SEQUENCE [LARGE SCALE GENOMIC DNA]</scope>
    <source>
        <strain evidence="3 4">ARSEF 2575</strain>
    </source>
</reference>
<comment type="caution">
    <text evidence="3">The sequence shown here is derived from an EMBL/GenBank/DDBJ whole genome shotgun (WGS) entry which is preliminary data.</text>
</comment>
<dbReference type="Proteomes" id="UP000030151">
    <property type="component" value="Unassembled WGS sequence"/>
</dbReference>
<sequence length="308" mass="33716">MRVLKNKFGFGSRHNQLHHVVSRKGQTRLLRGHACHSRSYTRSHSTNGIAQSTGSQTEHSHTPSTLPDVNAEKSHSSEQHYAEGLISSLPLIRHLRASSSMTESSPGTNYKEFRLHSNKNPDTFARHLVAGSLFGSQKLPIYPRLFMQRTPVPRIIAACYVGDHLCGHPGYVHGGLSFVLFDDIFALCAGMGFESGVAMTANMSINFRKPLLPERLCIIRAEVVRQQGRKAWVEGSVRSLDVFTARDMEKVSVANNSGISAEEANATLVAEATSVFVEPKFAHSGATVPEIFSAGIDANYKEGATETI</sequence>
<dbReference type="PANTHER" id="PTHR47260">
    <property type="entry name" value="UPF0644 PROTEIN PB2B4.06"/>
    <property type="match status" value="1"/>
</dbReference>
<dbReference type="InterPro" id="IPR006683">
    <property type="entry name" value="Thioestr_dom"/>
</dbReference>
<dbReference type="eggNOG" id="KOG4781">
    <property type="taxonomic scope" value="Eukaryota"/>
</dbReference>
<dbReference type="Gene3D" id="3.10.129.10">
    <property type="entry name" value="Hotdog Thioesterase"/>
    <property type="match status" value="1"/>
</dbReference>
<feature type="domain" description="Thioesterase" evidence="2">
    <location>
        <begin position="170"/>
        <end position="240"/>
    </location>
</feature>
<protein>
    <submittedName>
        <fullName evidence="3">Thioesterase family protein</fullName>
    </submittedName>
</protein>
<dbReference type="Pfam" id="PF03061">
    <property type="entry name" value="4HBT"/>
    <property type="match status" value="1"/>
</dbReference>
<dbReference type="HOGENOM" id="CLU_052827_2_0_1"/>
<dbReference type="OrthoDB" id="506431at2759"/>
<evidence type="ECO:0000313" key="3">
    <source>
        <dbReference type="EMBL" id="EXV00822.1"/>
    </source>
</evidence>
<proteinExistence type="predicted"/>
<feature type="compositionally biased region" description="Basic and acidic residues" evidence="1">
    <location>
        <begin position="70"/>
        <end position="79"/>
    </location>
</feature>
<feature type="compositionally biased region" description="Polar residues" evidence="1">
    <location>
        <begin position="42"/>
        <end position="67"/>
    </location>
</feature>